<evidence type="ECO:0000256" key="2">
    <source>
        <dbReference type="ARBA" id="ARBA00022833"/>
    </source>
</evidence>
<gene>
    <name evidence="4" type="primary">yacG</name>
    <name evidence="4" type="ORF">Pla8534_13710</name>
</gene>
<keyword evidence="1" id="KW-0479">Metal-binding</keyword>
<sequence>MSTLRCPTCKNRFDTEKTTAMPFCCERCRLIDLGVWLEEGYGLPHEGGDDDDLLTDPTQAGYE</sequence>
<dbReference type="PANTHER" id="PTHR36150:SF1">
    <property type="entry name" value="DNA GYRASE INHIBITOR YACG"/>
    <property type="match status" value="1"/>
</dbReference>
<dbReference type="KEGG" id="lcre:Pla8534_13710"/>
<keyword evidence="2" id="KW-0862">Zinc</keyword>
<dbReference type="EMBL" id="CP036433">
    <property type="protein sequence ID" value="QDU93591.1"/>
    <property type="molecule type" value="Genomic_DNA"/>
</dbReference>
<dbReference type="Gene3D" id="3.30.50.10">
    <property type="entry name" value="Erythroid Transcription Factor GATA-1, subunit A"/>
    <property type="match status" value="1"/>
</dbReference>
<evidence type="ECO:0000313" key="5">
    <source>
        <dbReference type="Proteomes" id="UP000317648"/>
    </source>
</evidence>
<name>A0A518DP27_9BACT</name>
<protein>
    <submittedName>
        <fullName evidence="4">DNA gyrase inhibitor YacG</fullName>
    </submittedName>
</protein>
<dbReference type="GO" id="GO:0008270">
    <property type="term" value="F:zinc ion binding"/>
    <property type="evidence" value="ECO:0007669"/>
    <property type="project" value="InterPro"/>
</dbReference>
<feature type="region of interest" description="Disordered" evidence="3">
    <location>
        <begin position="43"/>
        <end position="63"/>
    </location>
</feature>
<evidence type="ECO:0000313" key="4">
    <source>
        <dbReference type="EMBL" id="QDU93591.1"/>
    </source>
</evidence>
<dbReference type="SUPFAM" id="SSF57716">
    <property type="entry name" value="Glucocorticoid receptor-like (DNA-binding domain)"/>
    <property type="match status" value="1"/>
</dbReference>
<accession>A0A518DP27</accession>
<organism evidence="4 5">
    <name type="scientific">Lignipirellula cremea</name>
    <dbReference type="NCBI Taxonomy" id="2528010"/>
    <lineage>
        <taxon>Bacteria</taxon>
        <taxon>Pseudomonadati</taxon>
        <taxon>Planctomycetota</taxon>
        <taxon>Planctomycetia</taxon>
        <taxon>Pirellulales</taxon>
        <taxon>Pirellulaceae</taxon>
        <taxon>Lignipirellula</taxon>
    </lineage>
</organism>
<proteinExistence type="predicted"/>
<dbReference type="OrthoDB" id="9809663at2"/>
<dbReference type="RefSeq" id="WP_145050545.1">
    <property type="nucleotide sequence ID" value="NZ_CP036433.1"/>
</dbReference>
<reference evidence="4 5" key="1">
    <citation type="submission" date="2019-02" db="EMBL/GenBank/DDBJ databases">
        <title>Deep-cultivation of Planctomycetes and their phenomic and genomic characterization uncovers novel biology.</title>
        <authorList>
            <person name="Wiegand S."/>
            <person name="Jogler M."/>
            <person name="Boedeker C."/>
            <person name="Pinto D."/>
            <person name="Vollmers J."/>
            <person name="Rivas-Marin E."/>
            <person name="Kohn T."/>
            <person name="Peeters S.H."/>
            <person name="Heuer A."/>
            <person name="Rast P."/>
            <person name="Oberbeckmann S."/>
            <person name="Bunk B."/>
            <person name="Jeske O."/>
            <person name="Meyerdierks A."/>
            <person name="Storesund J.E."/>
            <person name="Kallscheuer N."/>
            <person name="Luecker S."/>
            <person name="Lage O.M."/>
            <person name="Pohl T."/>
            <person name="Merkel B.J."/>
            <person name="Hornburger P."/>
            <person name="Mueller R.-W."/>
            <person name="Bruemmer F."/>
            <person name="Labrenz M."/>
            <person name="Spormann A.M."/>
            <person name="Op den Camp H."/>
            <person name="Overmann J."/>
            <person name="Amann R."/>
            <person name="Jetten M.S.M."/>
            <person name="Mascher T."/>
            <person name="Medema M.H."/>
            <person name="Devos D.P."/>
            <person name="Kaster A.-K."/>
            <person name="Ovreas L."/>
            <person name="Rohde M."/>
            <person name="Galperin M.Y."/>
            <person name="Jogler C."/>
        </authorList>
    </citation>
    <scope>NUCLEOTIDE SEQUENCE [LARGE SCALE GENOMIC DNA]</scope>
    <source>
        <strain evidence="4 5">Pla85_3_4</strain>
    </source>
</reference>
<keyword evidence="5" id="KW-1185">Reference proteome</keyword>
<evidence type="ECO:0000256" key="3">
    <source>
        <dbReference type="SAM" id="MobiDB-lite"/>
    </source>
</evidence>
<dbReference type="Proteomes" id="UP000317648">
    <property type="component" value="Chromosome"/>
</dbReference>
<evidence type="ECO:0000256" key="1">
    <source>
        <dbReference type="ARBA" id="ARBA00022723"/>
    </source>
</evidence>
<dbReference type="AlphaFoldDB" id="A0A518DP27"/>
<dbReference type="Pfam" id="PF03884">
    <property type="entry name" value="YacG"/>
    <property type="match status" value="1"/>
</dbReference>
<dbReference type="InterPro" id="IPR013088">
    <property type="entry name" value="Znf_NHR/GATA"/>
</dbReference>
<dbReference type="PANTHER" id="PTHR36150">
    <property type="entry name" value="DNA GYRASE INHIBITOR YACG"/>
    <property type="match status" value="1"/>
</dbReference>
<dbReference type="InterPro" id="IPR005584">
    <property type="entry name" value="DNA_gyrase_inhibitor_YacG"/>
</dbReference>
<dbReference type="GO" id="GO:0006355">
    <property type="term" value="P:regulation of DNA-templated transcription"/>
    <property type="evidence" value="ECO:0007669"/>
    <property type="project" value="InterPro"/>
</dbReference>